<reference evidence="2" key="1">
    <citation type="submission" date="2017-03" db="EMBL/GenBank/DDBJ databases">
        <title>Phytopthora megakarya and P. palmivora, two closely related causual agents of cacao black pod achieved similar genome size and gene model numbers by different mechanisms.</title>
        <authorList>
            <person name="Ali S."/>
            <person name="Shao J."/>
            <person name="Larry D.J."/>
            <person name="Kronmiller B."/>
            <person name="Shen D."/>
            <person name="Strem M.D."/>
            <person name="Melnick R.L."/>
            <person name="Guiltinan M.J."/>
            <person name="Tyler B.M."/>
            <person name="Meinhardt L.W."/>
            <person name="Bailey B.A."/>
        </authorList>
    </citation>
    <scope>NUCLEOTIDE SEQUENCE [LARGE SCALE GENOMIC DNA]</scope>
    <source>
        <strain evidence="2">zdho120</strain>
    </source>
</reference>
<accession>A0A225W1X4</accession>
<proteinExistence type="predicted"/>
<keyword evidence="2" id="KW-1185">Reference proteome</keyword>
<gene>
    <name evidence="1" type="ORF">PHMEG_00016224</name>
</gene>
<dbReference type="EMBL" id="NBNE01002308">
    <property type="protein sequence ID" value="OWZ10850.1"/>
    <property type="molecule type" value="Genomic_DNA"/>
</dbReference>
<dbReference type="Proteomes" id="UP000198211">
    <property type="component" value="Unassembled WGS sequence"/>
</dbReference>
<evidence type="ECO:0000313" key="2">
    <source>
        <dbReference type="Proteomes" id="UP000198211"/>
    </source>
</evidence>
<comment type="caution">
    <text evidence="1">The sequence shown here is derived from an EMBL/GenBank/DDBJ whole genome shotgun (WGS) entry which is preliminary data.</text>
</comment>
<sequence length="174" mass="19577">MWGYFQAASTTEKCMLSSTRAPSGRCLSKFQAEFRRIPVISDLKAVRISLNLLPRVVFVALLQTMLWEAGHQLVNTVPTWNRWSNLPGIPDIGVREEIRKLGHLIGCERYDVLRASSYRPSLLSSRCEGQSSITVDSDGNTIMDEDTRMDLGLKVVMRLQVTGIRHRNPASSVE</sequence>
<protein>
    <submittedName>
        <fullName evidence="1">Uncharacterized protein</fullName>
    </submittedName>
</protein>
<organism evidence="1 2">
    <name type="scientific">Phytophthora megakarya</name>
    <dbReference type="NCBI Taxonomy" id="4795"/>
    <lineage>
        <taxon>Eukaryota</taxon>
        <taxon>Sar</taxon>
        <taxon>Stramenopiles</taxon>
        <taxon>Oomycota</taxon>
        <taxon>Peronosporomycetes</taxon>
        <taxon>Peronosporales</taxon>
        <taxon>Peronosporaceae</taxon>
        <taxon>Phytophthora</taxon>
    </lineage>
</organism>
<name>A0A225W1X4_9STRA</name>
<dbReference type="AlphaFoldDB" id="A0A225W1X4"/>
<evidence type="ECO:0000313" key="1">
    <source>
        <dbReference type="EMBL" id="OWZ10850.1"/>
    </source>
</evidence>